<evidence type="ECO:0000256" key="2">
    <source>
        <dbReference type="ARBA" id="ARBA00009399"/>
    </source>
</evidence>
<protein>
    <submittedName>
        <fullName evidence="8">GtrA family protein</fullName>
    </submittedName>
</protein>
<dbReference type="RefSeq" id="WP_162376307.1">
    <property type="nucleotide sequence ID" value="NZ_JBHTKN010000001.1"/>
</dbReference>
<evidence type="ECO:0000313" key="8">
    <source>
        <dbReference type="EMBL" id="MFD1040840.1"/>
    </source>
</evidence>
<reference evidence="9" key="1">
    <citation type="journal article" date="2019" name="Int. J. Syst. Evol. Microbiol.">
        <title>The Global Catalogue of Microorganisms (GCM) 10K type strain sequencing project: providing services to taxonomists for standard genome sequencing and annotation.</title>
        <authorList>
            <consortium name="The Broad Institute Genomics Platform"/>
            <consortium name="The Broad Institute Genome Sequencing Center for Infectious Disease"/>
            <person name="Wu L."/>
            <person name="Ma J."/>
        </authorList>
    </citation>
    <scope>NUCLEOTIDE SEQUENCE [LARGE SCALE GENOMIC DNA]</scope>
    <source>
        <strain evidence="9">CCUG 55854</strain>
    </source>
</reference>
<keyword evidence="4 6" id="KW-1133">Transmembrane helix</keyword>
<evidence type="ECO:0000256" key="5">
    <source>
        <dbReference type="ARBA" id="ARBA00023136"/>
    </source>
</evidence>
<accession>A0ABW3LVA0</accession>
<sequence length="127" mass="14251">MPLFRQGGHYLAFGLLQLLLDWLLFVGFTALGAPAAPANLASRTASALLGFWLNGRYTFADGQNSRLGWRRFARFWALWLVMTAISSLLLAWVEAQLGLQWAWLAKPVVEAGLAVANFFLLRHVVYR</sequence>
<feature type="transmembrane region" description="Helical" evidence="6">
    <location>
        <begin position="101"/>
        <end position="121"/>
    </location>
</feature>
<dbReference type="Proteomes" id="UP001597033">
    <property type="component" value="Unassembled WGS sequence"/>
</dbReference>
<name>A0ABW3LVA0_9GAMM</name>
<organism evidence="8 9">
    <name type="scientific">Pseudoxanthomonas kaohsiungensis</name>
    <dbReference type="NCBI Taxonomy" id="283923"/>
    <lineage>
        <taxon>Bacteria</taxon>
        <taxon>Pseudomonadati</taxon>
        <taxon>Pseudomonadota</taxon>
        <taxon>Gammaproteobacteria</taxon>
        <taxon>Lysobacterales</taxon>
        <taxon>Lysobacteraceae</taxon>
        <taxon>Pseudoxanthomonas</taxon>
    </lineage>
</organism>
<gene>
    <name evidence="8" type="ORF">ACFQ2N_00565</name>
</gene>
<comment type="similarity">
    <text evidence="2">Belongs to the GtrA family.</text>
</comment>
<keyword evidence="3 6" id="KW-0812">Transmembrane</keyword>
<evidence type="ECO:0000256" key="1">
    <source>
        <dbReference type="ARBA" id="ARBA00004141"/>
    </source>
</evidence>
<dbReference type="PANTHER" id="PTHR38459:SF1">
    <property type="entry name" value="PROPHAGE BACTOPRENOL-LINKED GLUCOSE TRANSLOCASE HOMOLOG"/>
    <property type="match status" value="1"/>
</dbReference>
<feature type="transmembrane region" description="Helical" evidence="6">
    <location>
        <begin position="75"/>
        <end position="95"/>
    </location>
</feature>
<comment type="subcellular location">
    <subcellularLocation>
        <location evidence="1">Membrane</location>
        <topology evidence="1">Multi-pass membrane protein</topology>
    </subcellularLocation>
</comment>
<keyword evidence="9" id="KW-1185">Reference proteome</keyword>
<comment type="caution">
    <text evidence="8">The sequence shown here is derived from an EMBL/GenBank/DDBJ whole genome shotgun (WGS) entry which is preliminary data.</text>
</comment>
<evidence type="ECO:0000256" key="3">
    <source>
        <dbReference type="ARBA" id="ARBA00022692"/>
    </source>
</evidence>
<dbReference type="Pfam" id="PF04138">
    <property type="entry name" value="GtrA_DPMS_TM"/>
    <property type="match status" value="1"/>
</dbReference>
<dbReference type="InterPro" id="IPR051401">
    <property type="entry name" value="GtrA_CellWall_Glycosyl"/>
</dbReference>
<feature type="domain" description="GtrA/DPMS transmembrane" evidence="7">
    <location>
        <begin position="10"/>
        <end position="125"/>
    </location>
</feature>
<proteinExistence type="inferred from homology"/>
<dbReference type="PANTHER" id="PTHR38459">
    <property type="entry name" value="PROPHAGE BACTOPRENOL-LINKED GLUCOSE TRANSLOCASE HOMOLOG"/>
    <property type="match status" value="1"/>
</dbReference>
<evidence type="ECO:0000259" key="7">
    <source>
        <dbReference type="Pfam" id="PF04138"/>
    </source>
</evidence>
<dbReference type="InterPro" id="IPR007267">
    <property type="entry name" value="GtrA_DPMS_TM"/>
</dbReference>
<keyword evidence="5 6" id="KW-0472">Membrane</keyword>
<evidence type="ECO:0000256" key="4">
    <source>
        <dbReference type="ARBA" id="ARBA00022989"/>
    </source>
</evidence>
<evidence type="ECO:0000256" key="6">
    <source>
        <dbReference type="SAM" id="Phobius"/>
    </source>
</evidence>
<dbReference type="EMBL" id="JBHTKN010000001">
    <property type="protein sequence ID" value="MFD1040840.1"/>
    <property type="molecule type" value="Genomic_DNA"/>
</dbReference>
<feature type="transmembrane region" description="Helical" evidence="6">
    <location>
        <begin position="12"/>
        <end position="33"/>
    </location>
</feature>
<evidence type="ECO:0000313" key="9">
    <source>
        <dbReference type="Proteomes" id="UP001597033"/>
    </source>
</evidence>